<keyword evidence="4 6" id="KW-0378">Hydrolase</keyword>
<dbReference type="GO" id="GO:0000287">
    <property type="term" value="F:magnesium ion binding"/>
    <property type="evidence" value="ECO:0007669"/>
    <property type="project" value="InterPro"/>
</dbReference>
<dbReference type="OrthoDB" id="5187599at2"/>
<evidence type="ECO:0000256" key="5">
    <source>
        <dbReference type="ARBA" id="ARBA00022842"/>
    </source>
</evidence>
<keyword evidence="5" id="KW-0460">Magnesium</keyword>
<dbReference type="GO" id="GO:0005737">
    <property type="term" value="C:cytoplasm"/>
    <property type="evidence" value="ECO:0007669"/>
    <property type="project" value="InterPro"/>
</dbReference>
<dbReference type="RefSeq" id="WP_075999005.1">
    <property type="nucleotide sequence ID" value="NZ_PKUS01000022.1"/>
</dbReference>
<dbReference type="Gene3D" id="3.90.80.10">
    <property type="entry name" value="Inorganic pyrophosphatase"/>
    <property type="match status" value="1"/>
</dbReference>
<name>A0A2N5X093_9GAMM</name>
<dbReference type="GO" id="GO:0004427">
    <property type="term" value="F:inorganic diphosphate phosphatase activity"/>
    <property type="evidence" value="ECO:0007669"/>
    <property type="project" value="UniProtKB-EC"/>
</dbReference>
<keyword evidence="7" id="KW-1185">Reference proteome</keyword>
<dbReference type="Pfam" id="PF00719">
    <property type="entry name" value="Pyrophosphatase"/>
    <property type="match status" value="1"/>
</dbReference>
<gene>
    <name evidence="6" type="ORF">C0039_14900</name>
</gene>
<protein>
    <recommendedName>
        <fullName evidence="2">inorganic diphosphatase</fullName>
        <ecNumber evidence="2">3.6.1.1</ecNumber>
    </recommendedName>
</protein>
<evidence type="ECO:0000256" key="1">
    <source>
        <dbReference type="ARBA" id="ARBA00001946"/>
    </source>
</evidence>
<evidence type="ECO:0000256" key="4">
    <source>
        <dbReference type="ARBA" id="ARBA00022801"/>
    </source>
</evidence>
<dbReference type="InterPro" id="IPR008162">
    <property type="entry name" value="Pyrophosphatase"/>
</dbReference>
<dbReference type="PROSITE" id="PS00387">
    <property type="entry name" value="PPASE"/>
    <property type="match status" value="1"/>
</dbReference>
<evidence type="ECO:0000256" key="2">
    <source>
        <dbReference type="ARBA" id="ARBA00012146"/>
    </source>
</evidence>
<dbReference type="Proteomes" id="UP000235005">
    <property type="component" value="Unassembled WGS sequence"/>
</dbReference>
<comment type="cofactor">
    <cofactor evidence="1">
        <name>Mg(2+)</name>
        <dbReference type="ChEBI" id="CHEBI:18420"/>
    </cofactor>
</comment>
<accession>A0A2N5X093</accession>
<dbReference type="NCBIfam" id="NF001886">
    <property type="entry name" value="PRK00642.1"/>
    <property type="match status" value="1"/>
</dbReference>
<reference evidence="6 7" key="1">
    <citation type="submission" date="2018-01" db="EMBL/GenBank/DDBJ databases">
        <title>The draft genome sequence of Halioglobus lutimaris HF004.</title>
        <authorList>
            <person name="Du Z.-J."/>
            <person name="Shi M.-J."/>
        </authorList>
    </citation>
    <scope>NUCLEOTIDE SEQUENCE [LARGE SCALE GENOMIC DNA]</scope>
    <source>
        <strain evidence="6 7">HF004</strain>
    </source>
</reference>
<sequence>MYSNRDFNRWRRHPWHGLHIKADEAAEDIYQVYIEMTPDDVVKYELDKSSGFLMVDRPQRTTSSPPALYGFLPRTYCAEEVAKLCPDVDVADGDPLDICVFSERHITRADIVLKARVVGGIQMIDGDEADDKIIAVLEGDNIWGNVHDIADLPNIKTERLQHYFSTYKLVPGKEVNIKVDHVYGRDEALRVIAAAEKDYWNHYGHLHEQARAAEAE</sequence>
<evidence type="ECO:0000256" key="3">
    <source>
        <dbReference type="ARBA" id="ARBA00022723"/>
    </source>
</evidence>
<dbReference type="PANTHER" id="PTHR10286">
    <property type="entry name" value="INORGANIC PYROPHOSPHATASE"/>
    <property type="match status" value="1"/>
</dbReference>
<organism evidence="6 7">
    <name type="scientific">Pseudohalioglobus lutimaris</name>
    <dbReference type="NCBI Taxonomy" id="1737061"/>
    <lineage>
        <taxon>Bacteria</taxon>
        <taxon>Pseudomonadati</taxon>
        <taxon>Pseudomonadota</taxon>
        <taxon>Gammaproteobacteria</taxon>
        <taxon>Cellvibrionales</taxon>
        <taxon>Halieaceae</taxon>
        <taxon>Pseudohalioglobus</taxon>
    </lineage>
</organism>
<evidence type="ECO:0000313" key="6">
    <source>
        <dbReference type="EMBL" id="PLW67923.1"/>
    </source>
</evidence>
<dbReference type="EC" id="3.6.1.1" evidence="2"/>
<dbReference type="AlphaFoldDB" id="A0A2N5X093"/>
<keyword evidence="3" id="KW-0479">Metal-binding</keyword>
<dbReference type="GO" id="GO:0006796">
    <property type="term" value="P:phosphate-containing compound metabolic process"/>
    <property type="evidence" value="ECO:0007669"/>
    <property type="project" value="InterPro"/>
</dbReference>
<dbReference type="SUPFAM" id="SSF50324">
    <property type="entry name" value="Inorganic pyrophosphatase"/>
    <property type="match status" value="1"/>
</dbReference>
<proteinExistence type="predicted"/>
<dbReference type="EMBL" id="PKUS01000022">
    <property type="protein sequence ID" value="PLW67923.1"/>
    <property type="molecule type" value="Genomic_DNA"/>
</dbReference>
<comment type="caution">
    <text evidence="6">The sequence shown here is derived from an EMBL/GenBank/DDBJ whole genome shotgun (WGS) entry which is preliminary data.</text>
</comment>
<dbReference type="InterPro" id="IPR036649">
    <property type="entry name" value="Pyrophosphatase_sf"/>
</dbReference>
<evidence type="ECO:0000313" key="7">
    <source>
        <dbReference type="Proteomes" id="UP000235005"/>
    </source>
</evidence>